<comment type="similarity">
    <text evidence="2">Belongs to the GMC oxidoreductase family.</text>
</comment>
<dbReference type="Proteomes" id="UP000260823">
    <property type="component" value="Unassembled WGS sequence"/>
</dbReference>
<dbReference type="AlphaFoldDB" id="A0A3E2NXW2"/>
<evidence type="ECO:0000313" key="7">
    <source>
        <dbReference type="EMBL" id="RFZ85779.1"/>
    </source>
</evidence>
<protein>
    <submittedName>
        <fullName evidence="7">GMC family oxidoreductase</fullName>
    </submittedName>
</protein>
<dbReference type="OrthoDB" id="9798604at2"/>
<name>A0A3E2NXW2_9SPHI</name>
<dbReference type="GO" id="GO:0016614">
    <property type="term" value="F:oxidoreductase activity, acting on CH-OH group of donors"/>
    <property type="evidence" value="ECO:0007669"/>
    <property type="project" value="InterPro"/>
</dbReference>
<reference evidence="7 8" key="1">
    <citation type="submission" date="2018-08" db="EMBL/GenBank/DDBJ databases">
        <title>Mucilaginibacter terrae sp. nov., isolated from manganese diggings.</title>
        <authorList>
            <person name="Huang Y."/>
            <person name="Zhou Z."/>
        </authorList>
    </citation>
    <scope>NUCLEOTIDE SEQUENCE [LARGE SCALE GENOMIC DNA]</scope>
    <source>
        <strain evidence="7 8">ZH6</strain>
    </source>
</reference>
<evidence type="ECO:0000259" key="6">
    <source>
        <dbReference type="Pfam" id="PF05199"/>
    </source>
</evidence>
<dbReference type="PANTHER" id="PTHR42784">
    <property type="entry name" value="PYRANOSE 2-OXIDASE"/>
    <property type="match status" value="1"/>
</dbReference>
<accession>A0A3E2NXW2</accession>
<dbReference type="Gene3D" id="3.50.50.60">
    <property type="entry name" value="FAD/NAD(P)-binding domain"/>
    <property type="match status" value="2"/>
</dbReference>
<dbReference type="Pfam" id="PF05199">
    <property type="entry name" value="GMC_oxred_C"/>
    <property type="match status" value="1"/>
</dbReference>
<dbReference type="PRINTS" id="PR00411">
    <property type="entry name" value="PNDRDTASEI"/>
</dbReference>
<organism evidence="7 8">
    <name type="scientific">Mucilaginibacter terrenus</name>
    <dbReference type="NCBI Taxonomy" id="2482727"/>
    <lineage>
        <taxon>Bacteria</taxon>
        <taxon>Pseudomonadati</taxon>
        <taxon>Bacteroidota</taxon>
        <taxon>Sphingobacteriia</taxon>
        <taxon>Sphingobacteriales</taxon>
        <taxon>Sphingobacteriaceae</taxon>
        <taxon>Mucilaginibacter</taxon>
    </lineage>
</organism>
<dbReference type="PANTHER" id="PTHR42784:SF1">
    <property type="entry name" value="PYRANOSE 2-OXIDASE"/>
    <property type="match status" value="1"/>
</dbReference>
<evidence type="ECO:0000256" key="3">
    <source>
        <dbReference type="ARBA" id="ARBA00022630"/>
    </source>
</evidence>
<feature type="domain" description="Glucose-methanol-choline oxidoreductase C-terminal" evidence="6">
    <location>
        <begin position="473"/>
        <end position="536"/>
    </location>
</feature>
<evidence type="ECO:0000256" key="4">
    <source>
        <dbReference type="ARBA" id="ARBA00022827"/>
    </source>
</evidence>
<keyword evidence="3" id="KW-0285">Flavoprotein</keyword>
<dbReference type="SUPFAM" id="SSF51905">
    <property type="entry name" value="FAD/NAD(P)-binding domain"/>
    <property type="match status" value="1"/>
</dbReference>
<dbReference type="EMBL" id="QWDE01000001">
    <property type="protein sequence ID" value="RFZ85779.1"/>
    <property type="molecule type" value="Genomic_DNA"/>
</dbReference>
<evidence type="ECO:0000256" key="1">
    <source>
        <dbReference type="ARBA" id="ARBA00001974"/>
    </source>
</evidence>
<keyword evidence="5" id="KW-0560">Oxidoreductase</keyword>
<sequence>MILLSHKDLRDRYDLCVIGSGPGGIILTLEYAKLNPDKTVLLVEYGSLKSEEKNALDDSIVIENITNHHTPYETTNKMFGGTTQTWGGRCVNYNPIDFQQRDIVGENCTWDLAFYHDALQYSEISAKYFECGEPVFNINSNINLKHSRIAENFTKGIVTDSEVERWSMPTRFGERYRDDIKLDHNIHLLSSFEARVFAKPNTSSMVETLEIRQVFTGELVTIKAGDYVIAAGAQESTRVLLRNVQLFSNLGFTPPSLGRYYQGHLSGKIASVKFYGNPKKTDFGFIVDKDGVYLRRRFQFTGETLQKHNLLNTAIWLDNPLYYDPSHGSGAMSFMYLAMITPVLGKKLAPPAIAQSVTKGKVFGVTKHIANVLRQFPSSLLTPASIFYKRYFSKRKLPGVFLYSPDNEYALHFHAEQQPVFSNLMELAGDGETMLIKYSLSDDDINSVIKVHEILDEYLRENKCGELIYWFKQDELKDAIRLMSKDGIHQSGTTRIASSAQKGVVNEDLRLWGTSNVYVCSSSVFPTSSQANPTFFLGVVAARLANFLTEKA</sequence>
<evidence type="ECO:0000313" key="8">
    <source>
        <dbReference type="Proteomes" id="UP000260823"/>
    </source>
</evidence>
<comment type="caution">
    <text evidence="7">The sequence shown here is derived from an EMBL/GenBank/DDBJ whole genome shotgun (WGS) entry which is preliminary data.</text>
</comment>
<keyword evidence="4" id="KW-0274">FAD</keyword>
<comment type="cofactor">
    <cofactor evidence="1">
        <name>FAD</name>
        <dbReference type="ChEBI" id="CHEBI:57692"/>
    </cofactor>
</comment>
<dbReference type="InterPro" id="IPR007867">
    <property type="entry name" value="GMC_OxRtase_C"/>
</dbReference>
<keyword evidence="8" id="KW-1185">Reference proteome</keyword>
<dbReference type="InterPro" id="IPR051473">
    <property type="entry name" value="P2Ox-like"/>
</dbReference>
<proteinExistence type="inferred from homology"/>
<evidence type="ECO:0000256" key="2">
    <source>
        <dbReference type="ARBA" id="ARBA00010790"/>
    </source>
</evidence>
<dbReference type="InterPro" id="IPR036188">
    <property type="entry name" value="FAD/NAD-bd_sf"/>
</dbReference>
<evidence type="ECO:0000256" key="5">
    <source>
        <dbReference type="ARBA" id="ARBA00023002"/>
    </source>
</evidence>
<gene>
    <name evidence="7" type="ORF">DYU05_09340</name>
</gene>